<protein>
    <submittedName>
        <fullName evidence="2">Uncharacterized protein</fullName>
    </submittedName>
</protein>
<organism evidence="2 3">
    <name type="scientific">Anopheles stephensi</name>
    <name type="common">Indo-Pakistan malaria mosquito</name>
    <dbReference type="NCBI Taxonomy" id="30069"/>
    <lineage>
        <taxon>Eukaryota</taxon>
        <taxon>Metazoa</taxon>
        <taxon>Ecdysozoa</taxon>
        <taxon>Arthropoda</taxon>
        <taxon>Hexapoda</taxon>
        <taxon>Insecta</taxon>
        <taxon>Pterygota</taxon>
        <taxon>Neoptera</taxon>
        <taxon>Endopterygota</taxon>
        <taxon>Diptera</taxon>
        <taxon>Nematocera</taxon>
        <taxon>Culicoidea</taxon>
        <taxon>Culicidae</taxon>
        <taxon>Anophelinae</taxon>
        <taxon>Anopheles</taxon>
    </lineage>
</organism>
<dbReference type="AlphaFoldDB" id="A0A182XZZ4"/>
<proteinExistence type="predicted"/>
<feature type="compositionally biased region" description="Gly residues" evidence="1">
    <location>
        <begin position="54"/>
        <end position="79"/>
    </location>
</feature>
<dbReference type="VEuPathDB" id="VectorBase:ASTEI20_038020"/>
<accession>A0A182XZZ4</accession>
<reference evidence="2" key="2">
    <citation type="submission" date="2020-05" db="UniProtKB">
        <authorList>
            <consortium name="EnsemblMetazoa"/>
        </authorList>
    </citation>
    <scope>IDENTIFICATION</scope>
    <source>
        <strain evidence="2">Indian</strain>
    </source>
</reference>
<dbReference type="VEuPathDB" id="VectorBase:ASTEI01780"/>
<dbReference type="STRING" id="30069.A0A182XZZ4"/>
<dbReference type="Proteomes" id="UP000076408">
    <property type="component" value="Unassembled WGS sequence"/>
</dbReference>
<sequence>MEIDRIADPSSLLGVRLPPDTEIIKYTSSIVGPKVPGTTGRGPKRQRLEQNEYGSGGGSNSGGTGGGSHLGAGGGGSGAGLLPPGLSHHHHQLGSNGGIGGLGPGPTGAGGGGGGGGGGGSNDRIEVIKLPPTITSNGVYSAGKGAGTY</sequence>
<dbReference type="VEuPathDB" id="VectorBase:ASTE006299"/>
<evidence type="ECO:0000256" key="1">
    <source>
        <dbReference type="SAM" id="MobiDB-lite"/>
    </source>
</evidence>
<dbReference type="EnsemblMetazoa" id="ASTEI01780-RA">
    <property type="protein sequence ID" value="ASTEI01780-PA"/>
    <property type="gene ID" value="ASTEI01780"/>
</dbReference>
<keyword evidence="3" id="KW-1185">Reference proteome</keyword>
<evidence type="ECO:0000313" key="3">
    <source>
        <dbReference type="Proteomes" id="UP000076408"/>
    </source>
</evidence>
<reference evidence="3" key="1">
    <citation type="journal article" date="2014" name="Genome Biol.">
        <title>Genome analysis of a major urban malaria vector mosquito, Anopheles stephensi.</title>
        <authorList>
            <person name="Jiang X."/>
            <person name="Peery A."/>
            <person name="Hall A.B."/>
            <person name="Sharma A."/>
            <person name="Chen X.G."/>
            <person name="Waterhouse R.M."/>
            <person name="Komissarov A."/>
            <person name="Riehle M.M."/>
            <person name="Shouche Y."/>
            <person name="Sharakhova M.V."/>
            <person name="Lawson D."/>
            <person name="Pakpour N."/>
            <person name="Arensburger P."/>
            <person name="Davidson V.L."/>
            <person name="Eiglmeier K."/>
            <person name="Emrich S."/>
            <person name="George P."/>
            <person name="Kennedy R.C."/>
            <person name="Mane S.P."/>
            <person name="Maslen G."/>
            <person name="Oringanje C."/>
            <person name="Qi Y."/>
            <person name="Settlage R."/>
            <person name="Tojo M."/>
            <person name="Tubio J.M."/>
            <person name="Unger M.F."/>
            <person name="Wang B."/>
            <person name="Vernick K.D."/>
            <person name="Ribeiro J.M."/>
            <person name="James A.A."/>
            <person name="Michel K."/>
            <person name="Riehle M.A."/>
            <person name="Luckhart S."/>
            <person name="Sharakhov I.V."/>
            <person name="Tu Z."/>
        </authorList>
    </citation>
    <scope>NUCLEOTIDE SEQUENCE [LARGE SCALE GENOMIC DNA]</scope>
    <source>
        <strain evidence="3">Indian</strain>
    </source>
</reference>
<name>A0A182XZZ4_ANOST</name>
<evidence type="ECO:0000313" key="2">
    <source>
        <dbReference type="EnsemblMetazoa" id="ASTEI01780-PA"/>
    </source>
</evidence>
<feature type="region of interest" description="Disordered" evidence="1">
    <location>
        <begin position="28"/>
        <end position="149"/>
    </location>
</feature>
<feature type="compositionally biased region" description="Gly residues" evidence="1">
    <location>
        <begin position="95"/>
        <end position="121"/>
    </location>
</feature>